<protein>
    <submittedName>
        <fullName evidence="7">Type IV-A pilus assembly ATPase PilB</fullName>
    </submittedName>
</protein>
<keyword evidence="5" id="KW-0067">ATP-binding</keyword>
<keyword evidence="3" id="KW-0963">Cytoplasm</keyword>
<evidence type="ECO:0000256" key="5">
    <source>
        <dbReference type="ARBA" id="ARBA00022840"/>
    </source>
</evidence>
<dbReference type="Gene3D" id="3.30.300.160">
    <property type="entry name" value="Type II secretion system, protein E, N-terminal domain"/>
    <property type="match status" value="1"/>
</dbReference>
<dbReference type="Pfam" id="PF05157">
    <property type="entry name" value="MshEN"/>
    <property type="match status" value="1"/>
</dbReference>
<dbReference type="Gene3D" id="3.30.450.90">
    <property type="match status" value="1"/>
</dbReference>
<gene>
    <name evidence="7" type="primary">pilB</name>
    <name evidence="7" type="ordered locus">AHA_3869</name>
</gene>
<dbReference type="Gene3D" id="3.40.50.300">
    <property type="entry name" value="P-loop containing nucleotide triphosphate hydrolases"/>
    <property type="match status" value="1"/>
</dbReference>
<dbReference type="Pfam" id="PF00437">
    <property type="entry name" value="T2SSE"/>
    <property type="match status" value="1"/>
</dbReference>
<dbReference type="KEGG" id="aha:AHA_3869"/>
<dbReference type="InterPro" id="IPR001482">
    <property type="entry name" value="T2SS/T4SS_dom"/>
</dbReference>
<comment type="similarity">
    <text evidence="2">Belongs to the GSP E family.</text>
</comment>
<feature type="domain" description="Bacterial type II secretion system protein E" evidence="6">
    <location>
        <begin position="389"/>
        <end position="403"/>
    </location>
</feature>
<dbReference type="PATRIC" id="fig|380703.7.peg.3839"/>
<dbReference type="SUPFAM" id="SSF52540">
    <property type="entry name" value="P-loop containing nucleoside triphosphate hydrolases"/>
    <property type="match status" value="1"/>
</dbReference>
<proteinExistence type="inferred from homology"/>
<dbReference type="EnsemblBacteria" id="ABK36981">
    <property type="protein sequence ID" value="ABK36981"/>
    <property type="gene ID" value="AHA_3869"/>
</dbReference>
<comment type="subcellular location">
    <subcellularLocation>
        <location evidence="1">Cytoplasm</location>
    </subcellularLocation>
</comment>
<dbReference type="HOGENOM" id="CLU_013446_10_1_6"/>
<evidence type="ECO:0000313" key="8">
    <source>
        <dbReference type="Proteomes" id="UP000000756"/>
    </source>
</evidence>
<name>A0KPV7_AERHH</name>
<evidence type="ECO:0000256" key="3">
    <source>
        <dbReference type="ARBA" id="ARBA00022490"/>
    </source>
</evidence>
<evidence type="ECO:0000256" key="1">
    <source>
        <dbReference type="ARBA" id="ARBA00004496"/>
    </source>
</evidence>
<evidence type="ECO:0000259" key="6">
    <source>
        <dbReference type="PROSITE" id="PS00662"/>
    </source>
</evidence>
<dbReference type="InterPro" id="IPR013374">
    <property type="entry name" value="ATPase_typ4_pilus-assembl_PilB"/>
</dbReference>
<dbReference type="PROSITE" id="PS00662">
    <property type="entry name" value="T2SP_E"/>
    <property type="match status" value="1"/>
</dbReference>
<accession>A0KPV7</accession>
<dbReference type="InterPro" id="IPR007831">
    <property type="entry name" value="T2SS_GspE_N"/>
</dbReference>
<dbReference type="GO" id="GO:0009297">
    <property type="term" value="P:pilus assembly"/>
    <property type="evidence" value="ECO:0007669"/>
    <property type="project" value="InterPro"/>
</dbReference>
<dbReference type="GO" id="GO:0016887">
    <property type="term" value="F:ATP hydrolysis activity"/>
    <property type="evidence" value="ECO:0007669"/>
    <property type="project" value="InterPro"/>
</dbReference>
<keyword evidence="4" id="KW-0547">Nucleotide-binding</keyword>
<dbReference type="NCBIfam" id="TIGR02538">
    <property type="entry name" value="type_IV_pilB"/>
    <property type="match status" value="1"/>
</dbReference>
<organism evidence="7 8">
    <name type="scientific">Aeromonas hydrophila subsp. hydrophila (strain ATCC 7966 / DSM 30187 / BCRC 13018 / CCUG 14551 / JCM 1027 / KCTC 2358 / NCIMB 9240 / NCTC 8049)</name>
    <dbReference type="NCBI Taxonomy" id="380703"/>
    <lineage>
        <taxon>Bacteria</taxon>
        <taxon>Pseudomonadati</taxon>
        <taxon>Pseudomonadota</taxon>
        <taxon>Gammaproteobacteria</taxon>
        <taxon>Aeromonadales</taxon>
        <taxon>Aeromonadaceae</taxon>
        <taxon>Aeromonas</taxon>
    </lineage>
</organism>
<dbReference type="InterPro" id="IPR037257">
    <property type="entry name" value="T2SS_E_N_sf"/>
</dbReference>
<sequence length="571" mass="62901">MLTMTSSPNSGLALSLAASSLLSESDSQRYLSQAKAQRKPFVTFLIENEILDSKALADFCELEYGVPLLDLAAFDLAEIPQKYLNQKLIEKHHVLPIYTQGHTLYIAMSDPTNVSALEDFGFSFGLHTEALLVEENKLTTAISKLMESDQDALGMEDIDESEISELEVSDEGSRLDESVNTADDDAPIVKYINKIMMDAIKRGASDLHFEPYETKYRIRFRIDGILHEIATPPVNLANRFSARLKVMARLDIAERRLPQDGRIKLKLSRNKSMDMRVNTLPTMWGEKIVIRLLDSSAARLNIEQLGFDERQKAQYLRALSKPQGMILVTGPTGSGKTVSLYTGLNILNTTEVNISTAEDPVEINLPGVNQVQVNPKAGLTFASALRSFLRQDPDVVMVGEIRDLETAEIAIKAAQTGHLVLSTLHTNSAAETLTRMMNMGVPAFNIASSVTLIMAQRLARKLCDHCKAPEVVPEAELLELGFTQQQLAAGLRLFKPVGCKECSGGYKGRVGIYEIMLMSENIAKLIMQGANSLQIAAIAQKEGMRTLRTSGLEKARLGVTSLAEINRVTTN</sequence>
<dbReference type="GO" id="GO:0005886">
    <property type="term" value="C:plasma membrane"/>
    <property type="evidence" value="ECO:0007669"/>
    <property type="project" value="TreeGrafter"/>
</dbReference>
<dbReference type="InterPro" id="IPR027417">
    <property type="entry name" value="P-loop_NTPase"/>
</dbReference>
<dbReference type="STRING" id="380703.AHA_3869"/>
<dbReference type="AlphaFoldDB" id="A0KPV7"/>
<dbReference type="eggNOG" id="COG2804">
    <property type="taxonomic scope" value="Bacteria"/>
</dbReference>
<dbReference type="Proteomes" id="UP000000756">
    <property type="component" value="Chromosome"/>
</dbReference>
<evidence type="ECO:0000256" key="2">
    <source>
        <dbReference type="ARBA" id="ARBA00006611"/>
    </source>
</evidence>
<dbReference type="GO" id="GO:0005524">
    <property type="term" value="F:ATP binding"/>
    <property type="evidence" value="ECO:0007669"/>
    <property type="project" value="UniProtKB-KW"/>
</dbReference>
<evidence type="ECO:0000256" key="4">
    <source>
        <dbReference type="ARBA" id="ARBA00022741"/>
    </source>
</evidence>
<dbReference type="OrthoDB" id="9804785at2"/>
<keyword evidence="8" id="KW-1185">Reference proteome</keyword>
<dbReference type="EMBL" id="CP000462">
    <property type="protein sequence ID" value="ABK36981.1"/>
    <property type="molecule type" value="Genomic_DNA"/>
</dbReference>
<dbReference type="RefSeq" id="WP_011707569.1">
    <property type="nucleotide sequence ID" value="NC_008570.1"/>
</dbReference>
<reference evidence="7 8" key="1">
    <citation type="journal article" date="2006" name="J. Bacteriol.">
        <title>Genome sequence of Aeromonas hydrophila ATCC 7966T: jack of all trades.</title>
        <authorList>
            <person name="Seshadri R."/>
            <person name="Joseph S.W."/>
            <person name="Chopra A.K."/>
            <person name="Sha J."/>
            <person name="Shaw J."/>
            <person name="Graf J."/>
            <person name="Haft D."/>
            <person name="Wu M."/>
            <person name="Ren Q."/>
            <person name="Rosovitz M.J."/>
            <person name="Madupu R."/>
            <person name="Tallon L."/>
            <person name="Kim M."/>
            <person name="Jin S."/>
            <person name="Vuong H."/>
            <person name="Stine O.C."/>
            <person name="Ali A."/>
            <person name="Horneman A.J."/>
            <person name="Heidelberg J.F."/>
        </authorList>
    </citation>
    <scope>NUCLEOTIDE SEQUENCE [LARGE SCALE GENOMIC DNA]</scope>
    <source>
        <strain evidence="8">ATCC 7966 / DSM 30187 / BCRC 13018 / CCUG 14551 / JCM 1027 / KCTC 2358 / NCIMB 9240 / NCTC 8049</strain>
    </source>
</reference>
<dbReference type="GeneID" id="4490028"/>
<dbReference type="SUPFAM" id="SSF160246">
    <property type="entry name" value="EspE N-terminal domain-like"/>
    <property type="match status" value="1"/>
</dbReference>
<dbReference type="FunFam" id="3.40.50.300:FF:000398">
    <property type="entry name" value="Type IV pilus assembly ATPase PilB"/>
    <property type="match status" value="1"/>
</dbReference>
<dbReference type="CDD" id="cd01129">
    <property type="entry name" value="PulE-GspE-like"/>
    <property type="match status" value="1"/>
</dbReference>
<dbReference type="FunFam" id="3.30.450.90:FF:000001">
    <property type="entry name" value="Type II secretion system ATPase GspE"/>
    <property type="match status" value="1"/>
</dbReference>
<dbReference type="PANTHER" id="PTHR30258">
    <property type="entry name" value="TYPE II SECRETION SYSTEM PROTEIN GSPE-RELATED"/>
    <property type="match status" value="1"/>
</dbReference>
<dbReference type="GO" id="GO:0005737">
    <property type="term" value="C:cytoplasm"/>
    <property type="evidence" value="ECO:0007669"/>
    <property type="project" value="UniProtKB-SubCell"/>
</dbReference>
<dbReference type="PANTHER" id="PTHR30258:SF1">
    <property type="entry name" value="PROTEIN TRANSPORT PROTEIN HOFB HOMOLOG"/>
    <property type="match status" value="1"/>
</dbReference>
<evidence type="ECO:0000313" key="7">
    <source>
        <dbReference type="EMBL" id="ABK36981.1"/>
    </source>
</evidence>